<dbReference type="Gene3D" id="3.20.20.100">
    <property type="entry name" value="NADP-dependent oxidoreductase domain"/>
    <property type="match status" value="1"/>
</dbReference>
<dbReference type="GO" id="GO:1990002">
    <property type="term" value="F:methylglyoxal reductase (NADPH) (acetol producing) activity"/>
    <property type="evidence" value="ECO:0007669"/>
    <property type="project" value="TreeGrafter"/>
</dbReference>
<feature type="domain" description="NADP-dependent oxidoreductase" evidence="8">
    <location>
        <begin position="7"/>
        <end position="252"/>
    </location>
</feature>
<comment type="caution">
    <text evidence="9">The sequence shown here is derived from an EMBL/GenBank/DDBJ whole genome shotgun (WGS) entry which is preliminary data.</text>
</comment>
<evidence type="ECO:0000256" key="3">
    <source>
        <dbReference type="ARBA" id="ARBA00023002"/>
    </source>
</evidence>
<dbReference type="PANTHER" id="PTHR43827:SF3">
    <property type="entry name" value="NADP-DEPENDENT OXIDOREDUCTASE DOMAIN-CONTAINING PROTEIN"/>
    <property type="match status" value="1"/>
</dbReference>
<feature type="binding site" evidence="6">
    <location>
        <position position="98"/>
    </location>
    <ligand>
        <name>substrate</name>
    </ligand>
</feature>
<reference evidence="9" key="1">
    <citation type="submission" date="2023-07" db="EMBL/GenBank/DDBJ databases">
        <title>Genome content predicts the carbon catabolic preferences of heterotrophic bacteria.</title>
        <authorList>
            <person name="Gralka M."/>
        </authorList>
    </citation>
    <scope>NUCLEOTIDE SEQUENCE</scope>
    <source>
        <strain evidence="9">F2M12</strain>
    </source>
</reference>
<comment type="catalytic activity">
    <reaction evidence="4">
        <text>hydroxyacetone + NADP(+) = methylglyoxal + NADPH + H(+)</text>
        <dbReference type="Rhea" id="RHEA:27986"/>
        <dbReference type="ChEBI" id="CHEBI:15378"/>
        <dbReference type="ChEBI" id="CHEBI:17158"/>
        <dbReference type="ChEBI" id="CHEBI:27957"/>
        <dbReference type="ChEBI" id="CHEBI:57783"/>
        <dbReference type="ChEBI" id="CHEBI:58349"/>
    </reaction>
</comment>
<evidence type="ECO:0000256" key="5">
    <source>
        <dbReference type="PIRSR" id="PIRSR000097-1"/>
    </source>
</evidence>
<dbReference type="SUPFAM" id="SSF51430">
    <property type="entry name" value="NAD(P)-linked oxidoreductase"/>
    <property type="match status" value="1"/>
</dbReference>
<accession>A0AAW7Z8I4</accession>
<dbReference type="GO" id="GO:0051596">
    <property type="term" value="P:methylglyoxal catabolic process"/>
    <property type="evidence" value="ECO:0007669"/>
    <property type="project" value="TreeGrafter"/>
</dbReference>
<dbReference type="PRINTS" id="PR00069">
    <property type="entry name" value="ALDKETRDTASE"/>
</dbReference>
<evidence type="ECO:0000313" key="10">
    <source>
        <dbReference type="Proteomes" id="UP001170717"/>
    </source>
</evidence>
<evidence type="ECO:0000256" key="7">
    <source>
        <dbReference type="PIRSR" id="PIRSR000097-3"/>
    </source>
</evidence>
<evidence type="ECO:0000256" key="4">
    <source>
        <dbReference type="ARBA" id="ARBA00049445"/>
    </source>
</evidence>
<keyword evidence="3 9" id="KW-0560">Oxidoreductase</keyword>
<organism evidence="9 10">
    <name type="scientific">Alteromonas stellipolaris</name>
    <dbReference type="NCBI Taxonomy" id="233316"/>
    <lineage>
        <taxon>Bacteria</taxon>
        <taxon>Pseudomonadati</taxon>
        <taxon>Pseudomonadota</taxon>
        <taxon>Gammaproteobacteria</taxon>
        <taxon>Alteromonadales</taxon>
        <taxon>Alteromonadaceae</taxon>
        <taxon>Alteromonas/Salinimonas group</taxon>
        <taxon>Alteromonas</taxon>
    </lineage>
</organism>
<comment type="similarity">
    <text evidence="1">Belongs to the aldo/keto reductase family.</text>
</comment>
<keyword evidence="2" id="KW-0521">NADP</keyword>
<dbReference type="InterPro" id="IPR020471">
    <property type="entry name" value="AKR"/>
</dbReference>
<dbReference type="EMBL" id="JAUOQI010000017">
    <property type="protein sequence ID" value="MDO6579278.1"/>
    <property type="molecule type" value="Genomic_DNA"/>
</dbReference>
<sequence length="267" mass="30060">MKDMPQLGMGTFRLEGDTALNAVTDALDVGFRHVDTAQIYKNEELVGDAIKTSGIARSDLFITTKVWYESLSEDKFIPSVHESLSKLKVEYVDLLLIHWPYPGDDISLKDYLMRLKQAKELGLTRHIGVSNFTIDQIKQAEEILGKGEIYTNQIELHPFMQNRQVVQACEERGIGVTAYMPFAVGDVMKDDTLMAIADAYNSSPAQVVLAWLDKKGINTIPSSTNKKHLAQNFSYTELSLTDDDITRIDELDNGERIVNPDFAPKWD</sequence>
<dbReference type="InterPro" id="IPR018170">
    <property type="entry name" value="Aldo/ket_reductase_CS"/>
</dbReference>
<name>A0AAW7Z8I4_9ALTE</name>
<evidence type="ECO:0000313" key="9">
    <source>
        <dbReference type="EMBL" id="MDO6579278.1"/>
    </source>
</evidence>
<evidence type="ECO:0000256" key="6">
    <source>
        <dbReference type="PIRSR" id="PIRSR000097-2"/>
    </source>
</evidence>
<dbReference type="InterPro" id="IPR023210">
    <property type="entry name" value="NADP_OxRdtase_dom"/>
</dbReference>
<evidence type="ECO:0000256" key="1">
    <source>
        <dbReference type="ARBA" id="ARBA00007905"/>
    </source>
</evidence>
<dbReference type="RefSeq" id="WP_061997521.1">
    <property type="nucleotide sequence ID" value="NZ_CAXIBE010000016.1"/>
</dbReference>
<dbReference type="Pfam" id="PF00248">
    <property type="entry name" value="Aldo_ket_red"/>
    <property type="match status" value="1"/>
</dbReference>
<dbReference type="NCBIfam" id="NF008377">
    <property type="entry name" value="PRK11172.1"/>
    <property type="match status" value="1"/>
</dbReference>
<dbReference type="FunFam" id="3.20.20.100:FF:000002">
    <property type="entry name" value="2,5-diketo-D-gluconic acid reductase A"/>
    <property type="match status" value="1"/>
</dbReference>
<dbReference type="EC" id="1.1.1.346" evidence="9"/>
<proteinExistence type="inferred from homology"/>
<dbReference type="AlphaFoldDB" id="A0AAW7Z8I4"/>
<dbReference type="PROSITE" id="PS00062">
    <property type="entry name" value="ALDOKETO_REDUCTASE_2"/>
    <property type="match status" value="1"/>
</dbReference>
<dbReference type="InterPro" id="IPR036812">
    <property type="entry name" value="NAD(P)_OxRdtase_dom_sf"/>
</dbReference>
<dbReference type="PANTHER" id="PTHR43827">
    <property type="entry name" value="2,5-DIKETO-D-GLUCONIC ACID REDUCTASE"/>
    <property type="match status" value="1"/>
</dbReference>
<feature type="active site" description="Proton donor" evidence="5">
    <location>
        <position position="40"/>
    </location>
</feature>
<protein>
    <submittedName>
        <fullName evidence="9">2,5-didehydrogluconate reductase DkgB</fullName>
        <ecNumber evidence="9">1.1.1.346</ecNumber>
    </submittedName>
</protein>
<dbReference type="Proteomes" id="UP001170717">
    <property type="component" value="Unassembled WGS sequence"/>
</dbReference>
<evidence type="ECO:0000259" key="8">
    <source>
        <dbReference type="Pfam" id="PF00248"/>
    </source>
</evidence>
<dbReference type="PROSITE" id="PS00798">
    <property type="entry name" value="ALDOKETO_REDUCTASE_1"/>
    <property type="match status" value="1"/>
</dbReference>
<feature type="site" description="Lowers pKa of active site Tyr" evidence="7">
    <location>
        <position position="65"/>
    </location>
</feature>
<evidence type="ECO:0000256" key="2">
    <source>
        <dbReference type="ARBA" id="ARBA00022857"/>
    </source>
</evidence>
<dbReference type="PIRSF" id="PIRSF000097">
    <property type="entry name" value="AKR"/>
    <property type="match status" value="1"/>
</dbReference>
<gene>
    <name evidence="9" type="primary">dkgB</name>
    <name evidence="9" type="ORF">Q4527_17880</name>
</gene>